<dbReference type="EMBL" id="CP058214">
    <property type="protein sequence ID" value="QPC41885.1"/>
    <property type="molecule type" value="Genomic_DNA"/>
</dbReference>
<accession>A0A7S8C1Y3</accession>
<dbReference type="RefSeq" id="WP_213163112.1">
    <property type="nucleotide sequence ID" value="NZ_CP058214.1"/>
</dbReference>
<name>A0A7S8C1Y3_9HYPH</name>
<organism evidence="1 2">
    <name type="scientific">Kaustia mangrovi</name>
    <dbReference type="NCBI Taxonomy" id="2593653"/>
    <lineage>
        <taxon>Bacteria</taxon>
        <taxon>Pseudomonadati</taxon>
        <taxon>Pseudomonadota</taxon>
        <taxon>Alphaproteobacteria</taxon>
        <taxon>Hyphomicrobiales</taxon>
        <taxon>Parvibaculaceae</taxon>
        <taxon>Kaustia</taxon>
    </lineage>
</organism>
<dbReference type="KEGG" id="kmn:HW532_03625"/>
<reference evidence="1 2" key="1">
    <citation type="submission" date="2020-06" db="EMBL/GenBank/DDBJ databases">
        <title>Genome sequence of 2 isolates from Red Sea Mangroves.</title>
        <authorList>
            <person name="Sefrji F."/>
            <person name="Michoud G."/>
            <person name="Merlino G."/>
            <person name="Daffonchio D."/>
        </authorList>
    </citation>
    <scope>NUCLEOTIDE SEQUENCE [LARGE SCALE GENOMIC DNA]</scope>
    <source>
        <strain evidence="1 2">R1DC25</strain>
    </source>
</reference>
<keyword evidence="2" id="KW-1185">Reference proteome</keyword>
<gene>
    <name evidence="1" type="ORF">HW532_03625</name>
</gene>
<proteinExistence type="predicted"/>
<evidence type="ECO:0000313" key="1">
    <source>
        <dbReference type="EMBL" id="QPC41885.1"/>
    </source>
</evidence>
<sequence length="70" mass="8323">MAYVGNTHAEHVADNRWLNKFVEKYHKVMDRLQEARLHEARRQIAPYLSNLDDETLKALGFDRNELKSRL</sequence>
<dbReference type="AlphaFoldDB" id="A0A7S8C1Y3"/>
<dbReference type="Proteomes" id="UP000593594">
    <property type="component" value="Chromosome"/>
</dbReference>
<evidence type="ECO:0000313" key="2">
    <source>
        <dbReference type="Proteomes" id="UP000593594"/>
    </source>
</evidence>
<protein>
    <submittedName>
        <fullName evidence="1">Uncharacterized protein</fullName>
    </submittedName>
</protein>